<gene>
    <name evidence="3" type="ORF">IV203_013819</name>
</gene>
<feature type="transmembrane region" description="Helical" evidence="2">
    <location>
        <begin position="60"/>
        <end position="86"/>
    </location>
</feature>
<keyword evidence="4" id="KW-1185">Reference proteome</keyword>
<keyword evidence="2" id="KW-0472">Membrane</keyword>
<accession>A0A9K3M682</accession>
<evidence type="ECO:0000256" key="2">
    <source>
        <dbReference type="SAM" id="Phobius"/>
    </source>
</evidence>
<feature type="transmembrane region" description="Helical" evidence="2">
    <location>
        <begin position="2098"/>
        <end position="2119"/>
    </location>
</feature>
<evidence type="ECO:0000256" key="1">
    <source>
        <dbReference type="SAM" id="MobiDB-lite"/>
    </source>
</evidence>
<dbReference type="EMBL" id="JAGRRH010000001">
    <property type="protein sequence ID" value="KAG7374724.1"/>
    <property type="molecule type" value="Genomic_DNA"/>
</dbReference>
<proteinExistence type="predicted"/>
<organism evidence="3 4">
    <name type="scientific">Nitzschia inconspicua</name>
    <dbReference type="NCBI Taxonomy" id="303405"/>
    <lineage>
        <taxon>Eukaryota</taxon>
        <taxon>Sar</taxon>
        <taxon>Stramenopiles</taxon>
        <taxon>Ochrophyta</taxon>
        <taxon>Bacillariophyta</taxon>
        <taxon>Bacillariophyceae</taxon>
        <taxon>Bacillariophycidae</taxon>
        <taxon>Bacillariales</taxon>
        <taxon>Bacillariaceae</taxon>
        <taxon>Nitzschia</taxon>
    </lineage>
</organism>
<dbReference type="OrthoDB" id="40779at2759"/>
<dbReference type="Pfam" id="PF07692">
    <property type="entry name" value="Fea1"/>
    <property type="match status" value="1"/>
</dbReference>
<reference evidence="3" key="1">
    <citation type="journal article" date="2021" name="Sci. Rep.">
        <title>Diploid genomic architecture of Nitzschia inconspicua, an elite biomass production diatom.</title>
        <authorList>
            <person name="Oliver A."/>
            <person name="Podell S."/>
            <person name="Pinowska A."/>
            <person name="Traller J.C."/>
            <person name="Smith S.R."/>
            <person name="McClure R."/>
            <person name="Beliaev A."/>
            <person name="Bohutskyi P."/>
            <person name="Hill E.A."/>
            <person name="Rabines A."/>
            <person name="Zheng H."/>
            <person name="Allen L.Z."/>
            <person name="Kuo A."/>
            <person name="Grigoriev I.V."/>
            <person name="Allen A.E."/>
            <person name="Hazlebeck D."/>
            <person name="Allen E.E."/>
        </authorList>
    </citation>
    <scope>NUCLEOTIDE SEQUENCE</scope>
    <source>
        <strain evidence="3">Hildebrandi</strain>
    </source>
</reference>
<evidence type="ECO:0000313" key="4">
    <source>
        <dbReference type="Proteomes" id="UP000693970"/>
    </source>
</evidence>
<dbReference type="InterPro" id="IPR011643">
    <property type="entry name" value="HCR1"/>
</dbReference>
<evidence type="ECO:0000313" key="3">
    <source>
        <dbReference type="EMBL" id="KAG7374724.1"/>
    </source>
</evidence>
<feature type="region of interest" description="Disordered" evidence="1">
    <location>
        <begin position="761"/>
        <end position="790"/>
    </location>
</feature>
<feature type="region of interest" description="Disordered" evidence="1">
    <location>
        <begin position="30"/>
        <end position="49"/>
    </location>
</feature>
<feature type="region of interest" description="Disordered" evidence="1">
    <location>
        <begin position="2181"/>
        <end position="2208"/>
    </location>
</feature>
<sequence>MGNFSRTRQDRPLRGHFDNSFLDENLVGLSSTTTSSSSRRANDDNRHGRIIKTSRRSNRWLTTATFLLSMMMLLLELSTVTAISLLGGRFETMTDVSDYLNLALDAADMKETDDLTTKKNIYQNGSPRDGGSSPNAITLQSLSLTAEQDMKENPYYFIFKHAFLVLGNTNEHETTGSFDGAPIEVYADTIVNDLFELDIADIETEASLVMIVWMAVANQLFQVLVECRAQDRDSALAALDRAAALWIGAEQVEGSNDLGHLLYNLAENAGERFGQDNGETWVNTQVVGSLLRLQNALLGGQCDDAQGYQQMRDDVKKIIGYMTVPLLQNLIHHTMNVANEGRSDMVELYALGIIPRVAACDPKAYDDELNLDVLRDLTVAKQQEAISAIQKGYSCLQVTCADVGSYMGGALPECTESNSIIRGGYEATSPSARQYAYMDRDILQIDIFLKFQAYGVALDWYTHGWNSEGRSIRDFAKNAVVPPLTASPDRSYYSLFAEYNNDTEFAHNWVTSILELIPPFNNASAEQVRNSVVGFMKYVVMFVSSADALIYAASMCQSGDSQEVWEYLDAGAMLYVGSMEGAASNGNAFGGEFLFSTAKELCADFNTCIDGNDGSVVTAAVNEVVMTAIQDVAESISSQNCAEAVALVEDSILPAMMIPLVQGTLKYASFNEDLLVGTEDASLSIGDAFSRAILPLVHQASPGNAEVIKSQMQFQLTSDPIESGFAAIADAFRQSVPVLNINCEEVGVLVDEPVRSDLCGDGVTGSQPVSSGGAAAPTVPPASGPIDPTSPEQLAFGRYTFSDLSIAGGDGSFALDVRDMFLASSPDDASNIYKNGKNAITTSFSGDSELVSLSSLSTQASTFMAEDLMFSIFKYALYDDNDLDGNTGENFVYADEVVMEALTGGNDSKLAAEASVILNVWMFITHKLYAAVDTCNNNVSPEALIDSAVALWIGKDQGEGKFDQGWMLYSIGQSSAKFFGHPEGEAPVNSKLMNLFIEAQTVAKECPSSLNAPIVLRSMVHEIIRTLTKPLITSLLFHMIKNSKNMVELYAVAVVPQVAACSPGARSIMEDALFSGYNQQTSISDKLLDSLATFLQCQRMSCNDIETGENADDNLVELSQNLCSRLNDGTGSQKPMAGYVPQISVTEVSRLDLDSLETYILMRTGASRAATDIYEKGHNSVAAAQFAVDGNEETDLLSLKSLANSSARNGVPLFESYSAYFGTQNYSDDIIVQALSGTEKYSTATRSQRAEIVKRTLQTMVSNMAVATKMQTAIQQCKSGAIDVARGDWDRAVALFVGSIEGLIASGYEGGQGEWMYALGNEVCDEFSVCETSGEAKVNQQLIFQFASGRDSLVDGECDHIERTMNNEILPRMAIPLVQGLVSNVIALSNGEDKTGDQFAAVHIYSQALTPLLKEVSSNGSLILSQAFASFTTPTNPDVSTIVSALQDAIPAMKMSCNEIGSPTSYTLCITPENAGEGTSKGTPTQLAEGLYITTTYVDDISSIALDIRDMAEALKEGNSELAKLVYRNGKNSQQFDENGKFVKLRSLKQFSIENTNDMFDEPEFNVFMYALQGNRLYADDLVEEALENLSGNSDTAVEASLVLNLWMEIIHSLHKTLNACKQKRLRNDEGVHSMDVAVAYWIGDGQRAGDSTNGHLLYALAESYGEKFGVDEGGQSRTNTNILRLFNEAKNEVSLPNACSDSKTTYAKLRRIVNRIIPQMAIPLIQGLILNLRSNDRGKCSDIGIHEAEITQEVPECTDPDVFSSLAGYRPSTDVREFARLDLDIRQMDILLQMKAFDAAEELYSYGKHVPGQNGASLSLAQLATSSQRSNVPSYNAFVQFYGTESWADDVIRQAMDQAQGDWTDEQRRIVAVKASQVLVTYFGALQNAYEAVSSCSTTQQLRSSASIDSWDRLAAMVIGHLEGSKTNGTVEGYMLYDLSQQYCLEFGTCSDDSSTVETNDQLISLLYTGRGAALESSCRALRKAADEISSLLLIPMIQGALSTSIGLSNGEEPKLQAEAFVYSRALVPLVRSREAASTLDTYLGNRGPQNMKVIATKTFSALATAYPEMGVDCKMIGDPVGFDPCSGVQYGAPRNIWIVLGVVVGVLILGCLVWFYIRSRQRVSKLPENQPKFIPSAGELNHSMDLLEKAFSTKNQHRCHSPSSSTETEALKAYQDGALSLGDNKDDDFDDMSSLNSKTKDVPDII</sequence>
<reference evidence="3" key="2">
    <citation type="submission" date="2021-04" db="EMBL/GenBank/DDBJ databases">
        <authorList>
            <person name="Podell S."/>
        </authorList>
    </citation>
    <scope>NUCLEOTIDE SEQUENCE</scope>
    <source>
        <strain evidence="3">Hildebrandi</strain>
    </source>
</reference>
<keyword evidence="2" id="KW-1133">Transmembrane helix</keyword>
<name>A0A9K3M682_9STRA</name>
<dbReference type="Proteomes" id="UP000693970">
    <property type="component" value="Unassembled WGS sequence"/>
</dbReference>
<comment type="caution">
    <text evidence="3">The sequence shown here is derived from an EMBL/GenBank/DDBJ whole genome shotgun (WGS) entry which is preliminary data.</text>
</comment>
<keyword evidence="2" id="KW-0812">Transmembrane</keyword>
<protein>
    <submittedName>
        <fullName evidence="3">Low iron-inducible periplasmic protein</fullName>
    </submittedName>
</protein>